<protein>
    <submittedName>
        <fullName evidence="1">Uncharacterized protein</fullName>
    </submittedName>
</protein>
<name>A0A1G5HPB1_9FIRM</name>
<evidence type="ECO:0000313" key="2">
    <source>
        <dbReference type="Proteomes" id="UP000198636"/>
    </source>
</evidence>
<organism evidence="1 2">
    <name type="scientific">Alkaliphilus peptidifermentans DSM 18978</name>
    <dbReference type="NCBI Taxonomy" id="1120976"/>
    <lineage>
        <taxon>Bacteria</taxon>
        <taxon>Bacillati</taxon>
        <taxon>Bacillota</taxon>
        <taxon>Clostridia</taxon>
        <taxon>Peptostreptococcales</taxon>
        <taxon>Natronincolaceae</taxon>
        <taxon>Alkaliphilus</taxon>
    </lineage>
</organism>
<sequence>MEGFQLIKEKKPLKEKMYSRQKQWNNGKAEDAYKVLLENRKKRKEDIKMCLNR</sequence>
<keyword evidence="2" id="KW-1185">Reference proteome</keyword>
<dbReference type="Proteomes" id="UP000198636">
    <property type="component" value="Unassembled WGS sequence"/>
</dbReference>
<proteinExistence type="predicted"/>
<reference evidence="1 2" key="1">
    <citation type="submission" date="2016-10" db="EMBL/GenBank/DDBJ databases">
        <authorList>
            <person name="de Groot N.N."/>
        </authorList>
    </citation>
    <scope>NUCLEOTIDE SEQUENCE [LARGE SCALE GENOMIC DNA]</scope>
    <source>
        <strain evidence="1 2">DSM 18978</strain>
    </source>
</reference>
<accession>A0A1G5HPB1</accession>
<dbReference type="AlphaFoldDB" id="A0A1G5HPB1"/>
<dbReference type="EMBL" id="FMUS01000012">
    <property type="protein sequence ID" value="SCY65712.1"/>
    <property type="molecule type" value="Genomic_DNA"/>
</dbReference>
<evidence type="ECO:0000313" key="1">
    <source>
        <dbReference type="EMBL" id="SCY65712.1"/>
    </source>
</evidence>
<gene>
    <name evidence="1" type="ORF">SAMN03080606_02077</name>
</gene>